<dbReference type="SUPFAM" id="SSF56784">
    <property type="entry name" value="HAD-like"/>
    <property type="match status" value="1"/>
</dbReference>
<evidence type="ECO:0000256" key="3">
    <source>
        <dbReference type="ARBA" id="ARBA00022723"/>
    </source>
</evidence>
<evidence type="ECO:0000256" key="5">
    <source>
        <dbReference type="ARBA" id="ARBA00022842"/>
    </source>
</evidence>
<dbReference type="InterPro" id="IPR006384">
    <property type="entry name" value="HAD_hydro_PyrdxlP_Pase-like"/>
</dbReference>
<dbReference type="InterPro" id="IPR036412">
    <property type="entry name" value="HAD-like_sf"/>
</dbReference>
<reference evidence="9" key="3">
    <citation type="submission" date="2025-09" db="UniProtKB">
        <authorList>
            <consortium name="Ensembl"/>
        </authorList>
    </citation>
    <scope>IDENTIFICATION</scope>
</reference>
<evidence type="ECO:0000313" key="9">
    <source>
        <dbReference type="Ensembl" id="ENSECRP00000015196.1"/>
    </source>
</evidence>
<keyword evidence="3 8" id="KW-0479">Metal-binding</keyword>
<accession>A0A8C4SBM3</accession>
<evidence type="ECO:0000313" key="10">
    <source>
        <dbReference type="Proteomes" id="UP000694620"/>
    </source>
</evidence>
<proteinExistence type="inferred from homology"/>
<feature type="binding site" evidence="7">
    <location>
        <position position="19"/>
    </location>
    <ligand>
        <name>substrate</name>
    </ligand>
</feature>
<dbReference type="GO" id="GO:0046872">
    <property type="term" value="F:metal ion binding"/>
    <property type="evidence" value="ECO:0007669"/>
    <property type="project" value="UniProtKB-KW"/>
</dbReference>
<keyword evidence="4" id="KW-0378">Hydrolase</keyword>
<reference evidence="9" key="2">
    <citation type="submission" date="2025-08" db="UniProtKB">
        <authorList>
            <consortium name="Ensembl"/>
        </authorList>
    </citation>
    <scope>IDENTIFICATION</scope>
</reference>
<feature type="active site" description="Proton donor" evidence="6">
    <location>
        <position position="10"/>
    </location>
</feature>
<sequence length="241" mass="27797">MKTLVVLDFDHTVIDDNSDTWVIKCTPEQALPYGLQNTYEKGKWTEYMGRIFSYIGDLGIKEGAIRSVMETVPYTDGMIELLRFISENKETLDCIIISDANTLFIEWILHAADMHCAIDKIFTNPAYFDDRGYLTVRCFHSHTCTQCPVNLCKRKVLQSFIERQLTDGVKYQRVIYVGDGRNDFCPTNCLKQCDVVMPRKGFALDKIISEVNFKKCEHLNPRVVPWTSGADIIHYIQFNIK</sequence>
<name>A0A8C4SBM3_ERPCA</name>
<dbReference type="AlphaFoldDB" id="A0A8C4SBM3"/>
<comment type="similarity">
    <text evidence="2">Belongs to the HAD-like hydrolase superfamily. PHOSPHO family.</text>
</comment>
<dbReference type="InterPro" id="IPR023214">
    <property type="entry name" value="HAD_sf"/>
</dbReference>
<comment type="cofactor">
    <cofactor evidence="1 8">
        <name>Mg(2+)</name>
        <dbReference type="ChEBI" id="CHEBI:18420"/>
    </cofactor>
</comment>
<protein>
    <submittedName>
        <fullName evidence="9">Phosphatase, orphan 2</fullName>
    </submittedName>
</protein>
<dbReference type="Pfam" id="PF06888">
    <property type="entry name" value="Put_Phosphatase"/>
    <property type="match status" value="1"/>
</dbReference>
<feature type="binding site" evidence="8">
    <location>
        <position position="179"/>
    </location>
    <ligand>
        <name>Mg(2+)</name>
        <dbReference type="ChEBI" id="CHEBI:18420"/>
    </ligand>
</feature>
<dbReference type="Proteomes" id="UP000694620">
    <property type="component" value="Chromosome 8"/>
</dbReference>
<dbReference type="Gene3D" id="3.40.50.1000">
    <property type="entry name" value="HAD superfamily/HAD-like"/>
    <property type="match status" value="1"/>
</dbReference>
<evidence type="ECO:0000256" key="6">
    <source>
        <dbReference type="PIRSR" id="PIRSR031051-1"/>
    </source>
</evidence>
<reference evidence="9" key="1">
    <citation type="submission" date="2021-06" db="EMBL/GenBank/DDBJ databases">
        <authorList>
            <consortium name="Wellcome Sanger Institute Data Sharing"/>
        </authorList>
    </citation>
    <scope>NUCLEOTIDE SEQUENCE [LARGE SCALE GENOMIC DNA]</scope>
</reference>
<gene>
    <name evidence="9" type="primary">PHOSPHO2</name>
</gene>
<evidence type="ECO:0000256" key="7">
    <source>
        <dbReference type="PIRSR" id="PIRSR031051-2"/>
    </source>
</evidence>
<keyword evidence="5 8" id="KW-0460">Magnesium</keyword>
<dbReference type="PANTHER" id="PTHR20889">
    <property type="entry name" value="PHOSPHATASE, ORPHAN 1, 2"/>
    <property type="match status" value="1"/>
</dbReference>
<feature type="binding site" evidence="8">
    <location>
        <position position="10"/>
    </location>
    <ligand>
        <name>Mg(2+)</name>
        <dbReference type="ChEBI" id="CHEBI:18420"/>
    </ligand>
</feature>
<dbReference type="GO" id="GO:0016791">
    <property type="term" value="F:phosphatase activity"/>
    <property type="evidence" value="ECO:0007669"/>
    <property type="project" value="InterPro"/>
</dbReference>
<keyword evidence="10" id="KW-1185">Reference proteome</keyword>
<dbReference type="PANTHER" id="PTHR20889:SF1">
    <property type="entry name" value="PYRIDOXAL PHOSPHATE PHOSPHATASE PHOSPHO2"/>
    <property type="match status" value="1"/>
</dbReference>
<feature type="binding site" evidence="7">
    <location>
        <position position="99"/>
    </location>
    <ligand>
        <name>substrate</name>
    </ligand>
</feature>
<feature type="binding site" evidence="8">
    <location>
        <position position="8"/>
    </location>
    <ligand>
        <name>Mg(2+)</name>
        <dbReference type="ChEBI" id="CHEBI:18420"/>
    </ligand>
</feature>
<dbReference type="PIRSF" id="PIRSF031051">
    <property type="entry name" value="PyrdxlP_Pase_PHOSPHO2"/>
    <property type="match status" value="1"/>
</dbReference>
<evidence type="ECO:0000256" key="2">
    <source>
        <dbReference type="ARBA" id="ARBA00008541"/>
    </source>
</evidence>
<evidence type="ECO:0000256" key="1">
    <source>
        <dbReference type="ARBA" id="ARBA00001946"/>
    </source>
</evidence>
<evidence type="ECO:0000256" key="4">
    <source>
        <dbReference type="ARBA" id="ARBA00022801"/>
    </source>
</evidence>
<feature type="active site" description="Nucleophile" evidence="6">
    <location>
        <position position="8"/>
    </location>
</feature>
<dbReference type="NCBIfam" id="TIGR01489">
    <property type="entry name" value="DKMTPPase-SF"/>
    <property type="match status" value="1"/>
</dbReference>
<evidence type="ECO:0000256" key="8">
    <source>
        <dbReference type="PIRSR" id="PIRSR031051-3"/>
    </source>
</evidence>
<dbReference type="InterPro" id="IPR016965">
    <property type="entry name" value="Pase_PHOSPHO-typ"/>
</dbReference>
<dbReference type="Ensembl" id="ENSECRT00000015465.1">
    <property type="protein sequence ID" value="ENSECRP00000015196.1"/>
    <property type="gene ID" value="ENSECRG00000010139.1"/>
</dbReference>
<organism evidence="9 10">
    <name type="scientific">Erpetoichthys calabaricus</name>
    <name type="common">Rope fish</name>
    <name type="synonym">Calamoichthys calabaricus</name>
    <dbReference type="NCBI Taxonomy" id="27687"/>
    <lineage>
        <taxon>Eukaryota</taxon>
        <taxon>Metazoa</taxon>
        <taxon>Chordata</taxon>
        <taxon>Craniata</taxon>
        <taxon>Vertebrata</taxon>
        <taxon>Euteleostomi</taxon>
        <taxon>Actinopterygii</taxon>
        <taxon>Polypteriformes</taxon>
        <taxon>Polypteridae</taxon>
        <taxon>Erpetoichthys</taxon>
    </lineage>
</organism>
<dbReference type="GeneTree" id="ENSGT00390000007741"/>
<dbReference type="NCBIfam" id="TIGR01488">
    <property type="entry name" value="HAD-SF-IB"/>
    <property type="match status" value="1"/>
</dbReference>